<protein>
    <submittedName>
        <fullName evidence="2">Uncharacterized protein</fullName>
    </submittedName>
</protein>
<feature type="compositionally biased region" description="Pro residues" evidence="1">
    <location>
        <begin position="51"/>
        <end position="68"/>
    </location>
</feature>
<accession>A0AAD6ZR69</accession>
<feature type="compositionally biased region" description="Low complexity" evidence="1">
    <location>
        <begin position="69"/>
        <end position="81"/>
    </location>
</feature>
<feature type="region of interest" description="Disordered" evidence="1">
    <location>
        <begin position="45"/>
        <end position="94"/>
    </location>
</feature>
<gene>
    <name evidence="2" type="ORF">DFH08DRAFT_1083451</name>
</gene>
<name>A0AAD6ZR69_9AGAR</name>
<organism evidence="2 3">
    <name type="scientific">Mycena albidolilacea</name>
    <dbReference type="NCBI Taxonomy" id="1033008"/>
    <lineage>
        <taxon>Eukaryota</taxon>
        <taxon>Fungi</taxon>
        <taxon>Dikarya</taxon>
        <taxon>Basidiomycota</taxon>
        <taxon>Agaricomycotina</taxon>
        <taxon>Agaricomycetes</taxon>
        <taxon>Agaricomycetidae</taxon>
        <taxon>Agaricales</taxon>
        <taxon>Marasmiineae</taxon>
        <taxon>Mycenaceae</taxon>
        <taxon>Mycena</taxon>
    </lineage>
</organism>
<dbReference type="Proteomes" id="UP001218218">
    <property type="component" value="Unassembled WGS sequence"/>
</dbReference>
<evidence type="ECO:0000313" key="3">
    <source>
        <dbReference type="Proteomes" id="UP001218218"/>
    </source>
</evidence>
<dbReference type="EMBL" id="JARIHO010000032">
    <property type="protein sequence ID" value="KAJ7334944.1"/>
    <property type="molecule type" value="Genomic_DNA"/>
</dbReference>
<reference evidence="2" key="1">
    <citation type="submission" date="2023-03" db="EMBL/GenBank/DDBJ databases">
        <title>Massive genome expansion in bonnet fungi (Mycena s.s.) driven by repeated elements and novel gene families across ecological guilds.</title>
        <authorList>
            <consortium name="Lawrence Berkeley National Laboratory"/>
            <person name="Harder C.B."/>
            <person name="Miyauchi S."/>
            <person name="Viragh M."/>
            <person name="Kuo A."/>
            <person name="Thoen E."/>
            <person name="Andreopoulos B."/>
            <person name="Lu D."/>
            <person name="Skrede I."/>
            <person name="Drula E."/>
            <person name="Henrissat B."/>
            <person name="Morin E."/>
            <person name="Kohler A."/>
            <person name="Barry K."/>
            <person name="LaButti K."/>
            <person name="Morin E."/>
            <person name="Salamov A."/>
            <person name="Lipzen A."/>
            <person name="Mereny Z."/>
            <person name="Hegedus B."/>
            <person name="Baldrian P."/>
            <person name="Stursova M."/>
            <person name="Weitz H."/>
            <person name="Taylor A."/>
            <person name="Grigoriev I.V."/>
            <person name="Nagy L.G."/>
            <person name="Martin F."/>
            <person name="Kauserud H."/>
        </authorList>
    </citation>
    <scope>NUCLEOTIDE SEQUENCE</scope>
    <source>
        <strain evidence="2">CBHHK002</strain>
    </source>
</reference>
<comment type="caution">
    <text evidence="2">The sequence shown here is derived from an EMBL/GenBank/DDBJ whole genome shotgun (WGS) entry which is preliminary data.</text>
</comment>
<evidence type="ECO:0000256" key="1">
    <source>
        <dbReference type="SAM" id="MobiDB-lite"/>
    </source>
</evidence>
<keyword evidence="3" id="KW-1185">Reference proteome</keyword>
<proteinExistence type="predicted"/>
<dbReference type="AlphaFoldDB" id="A0AAD6ZR69"/>
<sequence>MIRNTPSTTTISWTSTYRAFSARNPLVFASFLLPASAKFGASITASGIRDAPPPPATGPPATAPPATTPPGAYGPALTAPTSGPPPRTLSRHTA</sequence>
<evidence type="ECO:0000313" key="2">
    <source>
        <dbReference type="EMBL" id="KAJ7334944.1"/>
    </source>
</evidence>